<name>A0A1I7MIK2_9MICC</name>
<proteinExistence type="predicted"/>
<protein>
    <submittedName>
        <fullName evidence="1">Uncharacterized protein</fullName>
    </submittedName>
</protein>
<organism evidence="1 2">
    <name type="scientific">Micrococcus terreus</name>
    <dbReference type="NCBI Taxonomy" id="574650"/>
    <lineage>
        <taxon>Bacteria</taxon>
        <taxon>Bacillati</taxon>
        <taxon>Actinomycetota</taxon>
        <taxon>Actinomycetes</taxon>
        <taxon>Micrococcales</taxon>
        <taxon>Micrococcaceae</taxon>
        <taxon>Micrococcus</taxon>
    </lineage>
</organism>
<gene>
    <name evidence="1" type="ORF">SAMN04487966_10314</name>
</gene>
<dbReference type="Proteomes" id="UP000198881">
    <property type="component" value="Unassembled WGS sequence"/>
</dbReference>
<dbReference type="STRING" id="574650.SAMN04487966_10314"/>
<evidence type="ECO:0000313" key="1">
    <source>
        <dbReference type="EMBL" id="SFV21736.1"/>
    </source>
</evidence>
<keyword evidence="2" id="KW-1185">Reference proteome</keyword>
<accession>A0A1I7MIK2</accession>
<evidence type="ECO:0000313" key="2">
    <source>
        <dbReference type="Proteomes" id="UP000198881"/>
    </source>
</evidence>
<sequence length="140" mass="14940">MGLGEMVPSALPVDRFCDTAHGVAQLIAPEESVLRVLEAAVAQLHQVVEELRGVAAGTRQMGESVGQLLTIDWRSPAGEAFVERTGRMRLRAGELAEVAEELVLTSRAAIDELQHRIDQTRQNIAVAKATAVTVLSGGVC</sequence>
<reference evidence="1 2" key="1">
    <citation type="submission" date="2016-10" db="EMBL/GenBank/DDBJ databases">
        <authorList>
            <person name="de Groot N.N."/>
        </authorList>
    </citation>
    <scope>NUCLEOTIDE SEQUENCE [LARGE SCALE GENOMIC DNA]</scope>
    <source>
        <strain evidence="1 2">CGMCC 1.7054</strain>
    </source>
</reference>
<dbReference type="EMBL" id="FPCG01000003">
    <property type="protein sequence ID" value="SFV21736.1"/>
    <property type="molecule type" value="Genomic_DNA"/>
</dbReference>
<dbReference type="AlphaFoldDB" id="A0A1I7MIK2"/>